<name>A0ACB9V2Z9_9CETA</name>
<evidence type="ECO:0000313" key="1">
    <source>
        <dbReference type="EMBL" id="KAI4584142.1"/>
    </source>
</evidence>
<sequence length="1261" mass="139796">MPGKHQHFQEPEVGCCGKYFLFGFNIVFWVLGALFLAIGLWAWSEKGVLSNISALTDLGGLDPVWLFVVVGGIMSVLGFAGCIGALRENTFLLKFFSVFLGLIFFLELATGILAFVFKDWIRDQLNLFINNNVKAYRDDIDLQNLIDFAQEYWSCCGARGPNDWNLNIYFNCTDLNPSRERCGVPFSCCVRDPAEDVLNTQCGYDVRLKLELEQQGFIHTKGCVGQFEKWLQDNLIVVAGVFVGIALLQIFGICLAQNLVSDIKAVKANWTEPSTDRLSVEAVPGQHHLRALCAKHQVTLGCLPPYSEPVSPSITTRSRTKKMFSQEGSAMRLEQTWALITQQVLQIQQHLDSGIGPRQESPVLQRKKPYSGWLPQLSSPTAQYIHGLTQTDATGAQARKHENAFCGTPVAADQRNERFFHSPDDIRASPMLPRQWQGGAQQSATVANPVPNPVPGSNPDLLPHFLVEPEDVYIVKNKPVLLVCKATPATQIFFKCNGEWVRQVDHVIERSTDGSSGLPSMEVRINVSRQQVEKVFGLEEFWCQCVAWSSSGTTKSQKAYIRIAYLRKNFEQEPLAKEVSLEQGIVLPCRPPEGIPPAEVEWLRNEDLVDPSMDPNVYITREHSLVVRQARLADTANYTCVAKNIVARRRSASAAVIVYVDGSWSPWSKWSACGLDCTHWRSRECSDPAPRNGGEECQGADLDTRNCTSDLCVHTASGPEDVALYVGLIAVAVCLLLLLLVLILVYCRKKEGLDSDVADSSILTSGFQPVSIKPSKADSPHLLTIQPDLSTTTTTYQGSLCPRQDGPSPKFQLTNGHLLSPLGSGRHTLHHSSPTSEAEDFVSRLSTQNYFRSLPRGTSNMAYGTFNFLGGRLMIPNTGISLLIPPDAIPRGKIYEIYLTLHKPEDVRLPLAGCQTLLSPIVSCGPPGVLLTRPVILTMDHCGEPSPESWSLRLKKQSCEGSWEDVLHLGEEAPCHLYYCQLEAGACYVFTEQLGRFALVGEALSVAAAKRLKLLLFAPVACTSLEYNIRVYCLHDTHDALKEVVQLEKQLGGQLIQEPRVLHFKDSYHNLRLSIHDVPSSLWKSKLLVSYQEIPFYHIWNGTQQHLHCTFTLERVSPSTSDLACKVWVWQVEGDGQSFNVNFNITKDTRFSELLVLESEGGVPALVGPSAFKIPFLIRQKIITSLDPPCSRGADWRTLAQKLHLDSHLSFFASKPSPTAMILNLWEARHFPNGNLSQLAAAVAGLGQPDAGLFTVSEAEC</sequence>
<protein>
    <submittedName>
        <fullName evidence="1">Uncharacterized protein</fullName>
    </submittedName>
</protein>
<dbReference type="Proteomes" id="UP001057279">
    <property type="component" value="Linkage Group LG06"/>
</dbReference>
<keyword evidence="2" id="KW-1185">Reference proteome</keyword>
<accession>A0ACB9V2Z9</accession>
<proteinExistence type="predicted"/>
<dbReference type="EMBL" id="CM043031">
    <property type="protein sequence ID" value="KAI4584142.1"/>
    <property type="molecule type" value="Genomic_DNA"/>
</dbReference>
<gene>
    <name evidence="1" type="ORF">MJG53_007421</name>
</gene>
<organism evidence="1 2">
    <name type="scientific">Ovis ammon polii x Ovis aries</name>
    <dbReference type="NCBI Taxonomy" id="2918886"/>
    <lineage>
        <taxon>Eukaryota</taxon>
        <taxon>Metazoa</taxon>
        <taxon>Chordata</taxon>
        <taxon>Craniata</taxon>
        <taxon>Vertebrata</taxon>
        <taxon>Euteleostomi</taxon>
        <taxon>Mammalia</taxon>
        <taxon>Eutheria</taxon>
        <taxon>Laurasiatheria</taxon>
        <taxon>Artiodactyla</taxon>
        <taxon>Ruminantia</taxon>
        <taxon>Pecora</taxon>
        <taxon>Bovidae</taxon>
        <taxon>Caprinae</taxon>
        <taxon>Ovis</taxon>
    </lineage>
</organism>
<comment type="caution">
    <text evidence="1">The sequence shown here is derived from an EMBL/GenBank/DDBJ whole genome shotgun (WGS) entry which is preliminary data.</text>
</comment>
<reference evidence="1" key="1">
    <citation type="submission" date="2022-03" db="EMBL/GenBank/DDBJ databases">
        <title>Genomic analyses of argali, domestic sheep and their hybrids provide insights into chromosomal evolution, heterosis and genetic basis of agronomic traits.</title>
        <authorList>
            <person name="Li M."/>
        </authorList>
    </citation>
    <scope>NUCLEOTIDE SEQUENCE</scope>
    <source>
        <strain evidence="1">F1 hybrid</strain>
    </source>
</reference>
<evidence type="ECO:0000313" key="2">
    <source>
        <dbReference type="Proteomes" id="UP001057279"/>
    </source>
</evidence>